<feature type="compositionally biased region" description="Low complexity" evidence="1">
    <location>
        <begin position="127"/>
        <end position="136"/>
    </location>
</feature>
<dbReference type="Proteomes" id="UP000756346">
    <property type="component" value="Unassembled WGS sequence"/>
</dbReference>
<evidence type="ECO:0000313" key="2">
    <source>
        <dbReference type="EMBL" id="KAH7032664.1"/>
    </source>
</evidence>
<comment type="caution">
    <text evidence="2">The sequence shown here is derived from an EMBL/GenBank/DDBJ whole genome shotgun (WGS) entry which is preliminary data.</text>
</comment>
<gene>
    <name evidence="2" type="ORF">B0I36DRAFT_347848</name>
</gene>
<feature type="compositionally biased region" description="Low complexity" evidence="1">
    <location>
        <begin position="203"/>
        <end position="219"/>
    </location>
</feature>
<feature type="region of interest" description="Disordered" evidence="1">
    <location>
        <begin position="203"/>
        <end position="242"/>
    </location>
</feature>
<feature type="region of interest" description="Disordered" evidence="1">
    <location>
        <begin position="82"/>
        <end position="160"/>
    </location>
</feature>
<evidence type="ECO:0000313" key="3">
    <source>
        <dbReference type="Proteomes" id="UP000756346"/>
    </source>
</evidence>
<protein>
    <submittedName>
        <fullName evidence="2">Uncharacterized protein</fullName>
    </submittedName>
</protein>
<dbReference type="AlphaFoldDB" id="A0A9P9BP17"/>
<name>A0A9P9BP17_9PEZI</name>
<accession>A0A9P9BP17</accession>
<dbReference type="GeneID" id="70186164"/>
<feature type="compositionally biased region" description="Polar residues" evidence="1">
    <location>
        <begin position="220"/>
        <end position="233"/>
    </location>
</feature>
<dbReference type="RefSeq" id="XP_046013496.1">
    <property type="nucleotide sequence ID" value="XM_046156618.1"/>
</dbReference>
<dbReference type="EMBL" id="JAGTJQ010000004">
    <property type="protein sequence ID" value="KAH7032664.1"/>
    <property type="molecule type" value="Genomic_DNA"/>
</dbReference>
<feature type="region of interest" description="Disordered" evidence="1">
    <location>
        <begin position="1"/>
        <end position="68"/>
    </location>
</feature>
<feature type="compositionally biased region" description="Low complexity" evidence="1">
    <location>
        <begin position="143"/>
        <end position="157"/>
    </location>
</feature>
<feature type="region of interest" description="Disordered" evidence="1">
    <location>
        <begin position="323"/>
        <end position="357"/>
    </location>
</feature>
<proteinExistence type="predicted"/>
<organism evidence="2 3">
    <name type="scientific">Microdochium trichocladiopsis</name>
    <dbReference type="NCBI Taxonomy" id="1682393"/>
    <lineage>
        <taxon>Eukaryota</taxon>
        <taxon>Fungi</taxon>
        <taxon>Dikarya</taxon>
        <taxon>Ascomycota</taxon>
        <taxon>Pezizomycotina</taxon>
        <taxon>Sordariomycetes</taxon>
        <taxon>Xylariomycetidae</taxon>
        <taxon>Xylariales</taxon>
        <taxon>Microdochiaceae</taxon>
        <taxon>Microdochium</taxon>
    </lineage>
</organism>
<keyword evidence="3" id="KW-1185">Reference proteome</keyword>
<sequence length="357" mass="36739">MTQSTPQGHRQSHPVVPGQTAPALPASPPQVIFAGFSSLSTPPRVSPAPSPSNDRGAIVSSASPSTSLRDFSFFTPPSFYNPSANLRASPSSGPWTPSPPPAFTFSAGVSLTSRAGTPQSPSPASPPAFTFAAGSSRASRDGTPLTSSPSPTPRSLSIQSAVQSLEKLSLLSPRDVAPSSAAASNHAVRQLIPARTSLSVRQSLPAASPGIAPPSGSQACMTSGPGTQNQTAATREDTSSRRAATGLASMVASEPYNPCSEVDPQHEFFSPKLQKDYQAGIELAASIAACVAETVAQVPVVDAERLQHLLKDAQTLKDFRPSKTRTVAVSGTSGHGELHNPSQAGDLESDFLQAKAA</sequence>
<reference evidence="2" key="1">
    <citation type="journal article" date="2021" name="Nat. Commun.">
        <title>Genetic determinants of endophytism in the Arabidopsis root mycobiome.</title>
        <authorList>
            <person name="Mesny F."/>
            <person name="Miyauchi S."/>
            <person name="Thiergart T."/>
            <person name="Pickel B."/>
            <person name="Atanasova L."/>
            <person name="Karlsson M."/>
            <person name="Huettel B."/>
            <person name="Barry K.W."/>
            <person name="Haridas S."/>
            <person name="Chen C."/>
            <person name="Bauer D."/>
            <person name="Andreopoulos W."/>
            <person name="Pangilinan J."/>
            <person name="LaButti K."/>
            <person name="Riley R."/>
            <person name="Lipzen A."/>
            <person name="Clum A."/>
            <person name="Drula E."/>
            <person name="Henrissat B."/>
            <person name="Kohler A."/>
            <person name="Grigoriev I.V."/>
            <person name="Martin F.M."/>
            <person name="Hacquard S."/>
        </authorList>
    </citation>
    <scope>NUCLEOTIDE SEQUENCE</scope>
    <source>
        <strain evidence="2">MPI-CAGE-CH-0230</strain>
    </source>
</reference>
<evidence type="ECO:0000256" key="1">
    <source>
        <dbReference type="SAM" id="MobiDB-lite"/>
    </source>
</evidence>